<dbReference type="PRINTS" id="PR00035">
    <property type="entry name" value="HTHGNTR"/>
</dbReference>
<name>A0A5E5P060_9BURK</name>
<evidence type="ECO:0000313" key="7">
    <source>
        <dbReference type="Proteomes" id="UP000270216"/>
    </source>
</evidence>
<keyword evidence="2" id="KW-0238">DNA-binding</keyword>
<dbReference type="InterPro" id="IPR000524">
    <property type="entry name" value="Tscrpt_reg_HTH_GntR"/>
</dbReference>
<evidence type="ECO:0000259" key="4">
    <source>
        <dbReference type="PROSITE" id="PS50949"/>
    </source>
</evidence>
<dbReference type="GO" id="GO:0045892">
    <property type="term" value="P:negative regulation of DNA-templated transcription"/>
    <property type="evidence" value="ECO:0007669"/>
    <property type="project" value="TreeGrafter"/>
</dbReference>
<evidence type="ECO:0000256" key="2">
    <source>
        <dbReference type="ARBA" id="ARBA00023125"/>
    </source>
</evidence>
<dbReference type="OrthoDB" id="6626198at2"/>
<gene>
    <name evidence="5" type="primary">phnF</name>
    <name evidence="5" type="ORF">EJE83_10825</name>
    <name evidence="6" type="ORF">PAP18089_00825</name>
</gene>
<dbReference type="SMART" id="SM00866">
    <property type="entry name" value="UTRA"/>
    <property type="match status" value="1"/>
</dbReference>
<dbReference type="Pfam" id="PF07702">
    <property type="entry name" value="UTRA"/>
    <property type="match status" value="1"/>
</dbReference>
<dbReference type="CDD" id="cd07377">
    <property type="entry name" value="WHTH_GntR"/>
    <property type="match status" value="1"/>
</dbReference>
<feature type="domain" description="HTH gntR-type" evidence="4">
    <location>
        <begin position="27"/>
        <end position="98"/>
    </location>
</feature>
<organism evidence="6 8">
    <name type="scientific">Pandoraea apista</name>
    <dbReference type="NCBI Taxonomy" id="93218"/>
    <lineage>
        <taxon>Bacteria</taxon>
        <taxon>Pseudomonadati</taxon>
        <taxon>Pseudomonadota</taxon>
        <taxon>Betaproteobacteria</taxon>
        <taxon>Burkholderiales</taxon>
        <taxon>Burkholderiaceae</taxon>
        <taxon>Pandoraea</taxon>
    </lineage>
</organism>
<dbReference type="InterPro" id="IPR011663">
    <property type="entry name" value="UTRA"/>
</dbReference>
<sequence length="269" mass="29576">MGKARVLITTLPGVNLMTAQLERGGGVAVWRQIAQILAKEIGERRYGEGLPDDRLPSETDLAQRFGVNRHTVRRAILGLSEQGLVNVEHGRGTFVQAGAIGYVIGRRTRFTENLSQHNLKTAQQILSAQKVKAEANVAHALEIRVGAPVYRVELTRRSLDAQGIELPLAYSENWFPAARFPEFPEVFAQHASISAALASFGVTDYTRRESRIGARLPDAEIARHLGINRQQPVLSVESTDVDEAGKPVKYGIAYFPADRMQLVVQGETA</sequence>
<dbReference type="InterPro" id="IPR028978">
    <property type="entry name" value="Chorismate_lyase_/UTRA_dom_sf"/>
</dbReference>
<dbReference type="AlphaFoldDB" id="A0A5E5P060"/>
<dbReference type="Pfam" id="PF00392">
    <property type="entry name" value="GntR"/>
    <property type="match status" value="1"/>
</dbReference>
<keyword evidence="7" id="KW-1185">Reference proteome</keyword>
<dbReference type="InterPro" id="IPR036390">
    <property type="entry name" value="WH_DNA-bd_sf"/>
</dbReference>
<dbReference type="EMBL" id="CABPSX010000001">
    <property type="protein sequence ID" value="VVG69867.1"/>
    <property type="molecule type" value="Genomic_DNA"/>
</dbReference>
<dbReference type="Gene3D" id="1.10.10.10">
    <property type="entry name" value="Winged helix-like DNA-binding domain superfamily/Winged helix DNA-binding domain"/>
    <property type="match status" value="1"/>
</dbReference>
<evidence type="ECO:0000313" key="8">
    <source>
        <dbReference type="Proteomes" id="UP000364291"/>
    </source>
</evidence>
<evidence type="ECO:0000313" key="5">
    <source>
        <dbReference type="EMBL" id="RSK81955.1"/>
    </source>
</evidence>
<dbReference type="PANTHER" id="PTHR44846">
    <property type="entry name" value="MANNOSYL-D-GLYCERATE TRANSPORT/METABOLISM SYSTEM REPRESSOR MNGR-RELATED"/>
    <property type="match status" value="1"/>
</dbReference>
<dbReference type="InterPro" id="IPR036388">
    <property type="entry name" value="WH-like_DNA-bd_sf"/>
</dbReference>
<proteinExistence type="predicted"/>
<keyword evidence="1" id="KW-0805">Transcription regulation</keyword>
<dbReference type="GO" id="GO:0003677">
    <property type="term" value="F:DNA binding"/>
    <property type="evidence" value="ECO:0007669"/>
    <property type="project" value="UniProtKB-KW"/>
</dbReference>
<dbReference type="Proteomes" id="UP000270216">
    <property type="component" value="Unassembled WGS sequence"/>
</dbReference>
<evidence type="ECO:0000256" key="3">
    <source>
        <dbReference type="ARBA" id="ARBA00023163"/>
    </source>
</evidence>
<dbReference type="SMART" id="SM00345">
    <property type="entry name" value="HTH_GNTR"/>
    <property type="match status" value="1"/>
</dbReference>
<dbReference type="GO" id="GO:0003700">
    <property type="term" value="F:DNA-binding transcription factor activity"/>
    <property type="evidence" value="ECO:0007669"/>
    <property type="project" value="InterPro"/>
</dbReference>
<evidence type="ECO:0000313" key="6">
    <source>
        <dbReference type="EMBL" id="VVG69867.1"/>
    </source>
</evidence>
<keyword evidence="3" id="KW-0804">Transcription</keyword>
<evidence type="ECO:0000256" key="1">
    <source>
        <dbReference type="ARBA" id="ARBA00023015"/>
    </source>
</evidence>
<dbReference type="InterPro" id="IPR012702">
    <property type="entry name" value="CP_lyase_PhnF"/>
</dbReference>
<dbReference type="NCBIfam" id="TIGR02325">
    <property type="entry name" value="C_P_lyase_phnF"/>
    <property type="match status" value="1"/>
</dbReference>
<dbReference type="SUPFAM" id="SSF64288">
    <property type="entry name" value="Chorismate lyase-like"/>
    <property type="match status" value="1"/>
</dbReference>
<accession>A0A5E5P060</accession>
<reference evidence="6 8" key="2">
    <citation type="submission" date="2019-08" db="EMBL/GenBank/DDBJ databases">
        <authorList>
            <person name="Peeters C."/>
        </authorList>
    </citation>
    <scope>NUCLEOTIDE SEQUENCE [LARGE SCALE GENOMIC DNA]</scope>
    <source>
        <strain evidence="6 8">LMG 18089</strain>
    </source>
</reference>
<dbReference type="Proteomes" id="UP000364291">
    <property type="component" value="Unassembled WGS sequence"/>
</dbReference>
<protein>
    <submittedName>
        <fullName evidence="6">GntR family transcriptional regulator</fullName>
    </submittedName>
    <submittedName>
        <fullName evidence="5">Phosphonate metabolism transcriptional regulator PhnF</fullName>
    </submittedName>
</protein>
<reference evidence="5 7" key="1">
    <citation type="submission" date="2018-12" db="EMBL/GenBank/DDBJ databases">
        <title>Whole genome sequence of a Pandoraea apista isolate from a patient with cystic fibrosis.</title>
        <authorList>
            <person name="Kenna D.T."/>
            <person name="Turton J.F."/>
        </authorList>
    </citation>
    <scope>NUCLEOTIDE SEQUENCE [LARGE SCALE GENOMIC DNA]</scope>
    <source>
        <strain evidence="5 7">Pa13324</strain>
    </source>
</reference>
<dbReference type="SUPFAM" id="SSF46785">
    <property type="entry name" value="Winged helix' DNA-binding domain"/>
    <property type="match status" value="1"/>
</dbReference>
<dbReference type="Gene3D" id="3.40.1410.10">
    <property type="entry name" value="Chorismate lyase-like"/>
    <property type="match status" value="1"/>
</dbReference>
<dbReference type="EMBL" id="RWHX01000015">
    <property type="protein sequence ID" value="RSK81955.1"/>
    <property type="molecule type" value="Genomic_DNA"/>
</dbReference>
<dbReference type="PANTHER" id="PTHR44846:SF1">
    <property type="entry name" value="MANNOSYL-D-GLYCERATE TRANSPORT_METABOLISM SYSTEM REPRESSOR MNGR-RELATED"/>
    <property type="match status" value="1"/>
</dbReference>
<dbReference type="PROSITE" id="PS50949">
    <property type="entry name" value="HTH_GNTR"/>
    <property type="match status" value="1"/>
</dbReference>
<dbReference type="InterPro" id="IPR050679">
    <property type="entry name" value="Bact_HTH_transcr_reg"/>
</dbReference>